<keyword evidence="1" id="KW-1133">Transmembrane helix</keyword>
<evidence type="ECO:0000313" key="4">
    <source>
        <dbReference type="EMBL" id="RKQ18871.1"/>
    </source>
</evidence>
<gene>
    <name evidence="4" type="ORF">D8M05_01510</name>
</gene>
<evidence type="ECO:0000259" key="2">
    <source>
        <dbReference type="Pfam" id="PF09922"/>
    </source>
</evidence>
<organism evidence="4 5">
    <name type="scientific">Oceanobacillus bengalensis</name>
    <dbReference type="NCBI Taxonomy" id="1435466"/>
    <lineage>
        <taxon>Bacteria</taxon>
        <taxon>Bacillati</taxon>
        <taxon>Bacillota</taxon>
        <taxon>Bacilli</taxon>
        <taxon>Bacillales</taxon>
        <taxon>Bacillaceae</taxon>
        <taxon>Oceanobacillus</taxon>
    </lineage>
</organism>
<comment type="caution">
    <text evidence="4">The sequence shown here is derived from an EMBL/GenBank/DDBJ whole genome shotgun (WGS) entry which is preliminary data.</text>
</comment>
<reference evidence="4 5" key="1">
    <citation type="journal article" date="2015" name="Antonie Van Leeuwenhoek">
        <title>Oceanobacillus bengalensis sp. nov., a bacterium isolated from seawater of the Bay of Bengal.</title>
        <authorList>
            <person name="Yongchang O."/>
            <person name="Xiang W."/>
            <person name="Wang G."/>
        </authorList>
    </citation>
    <scope>NUCLEOTIDE SEQUENCE [LARGE SCALE GENOMIC DNA]</scope>
    <source>
        <strain evidence="4 5">MCCC 1K00260</strain>
    </source>
</reference>
<dbReference type="NCBIfam" id="NF040535">
    <property type="entry name" value="LiaF_C_term"/>
    <property type="match status" value="1"/>
</dbReference>
<feature type="transmembrane region" description="Helical" evidence="1">
    <location>
        <begin position="16"/>
        <end position="35"/>
    </location>
</feature>
<dbReference type="InterPro" id="IPR024425">
    <property type="entry name" value="LiaF-like_C"/>
</dbReference>
<feature type="domain" description="LiaF transmembrane" evidence="3">
    <location>
        <begin position="2"/>
        <end position="92"/>
    </location>
</feature>
<evidence type="ECO:0000256" key="1">
    <source>
        <dbReference type="SAM" id="Phobius"/>
    </source>
</evidence>
<evidence type="ECO:0008006" key="6">
    <source>
        <dbReference type="Google" id="ProtNLM"/>
    </source>
</evidence>
<evidence type="ECO:0000313" key="5">
    <source>
        <dbReference type="Proteomes" id="UP000281813"/>
    </source>
</evidence>
<dbReference type="PIRSF" id="PIRSF031509">
    <property type="entry name" value="Cell_wall_LiaF/YvqF"/>
    <property type="match status" value="1"/>
</dbReference>
<dbReference type="Pfam" id="PF09922">
    <property type="entry name" value="LiaF-like_C"/>
    <property type="match status" value="1"/>
</dbReference>
<dbReference type="EMBL" id="RBZO01000001">
    <property type="protein sequence ID" value="RKQ18871.1"/>
    <property type="molecule type" value="Genomic_DNA"/>
</dbReference>
<name>A0A494Z8D0_9BACI</name>
<dbReference type="Pfam" id="PF22570">
    <property type="entry name" value="LiaF-TM"/>
    <property type="match status" value="1"/>
</dbReference>
<protein>
    <recommendedName>
        <fullName evidence="6">Cell wall-active antibiotics response LiaF-like C-terminal domain-containing protein</fullName>
    </recommendedName>
</protein>
<dbReference type="Proteomes" id="UP000281813">
    <property type="component" value="Unassembled WGS sequence"/>
</dbReference>
<dbReference type="OrthoDB" id="1953204at2"/>
<dbReference type="AlphaFoldDB" id="A0A494Z8D0"/>
<dbReference type="GO" id="GO:0016020">
    <property type="term" value="C:membrane"/>
    <property type="evidence" value="ECO:0007669"/>
    <property type="project" value="InterPro"/>
</dbReference>
<sequence>MLVLTNLGVVSFDFSIAWQFIYPIFFVIIGMRWLFDYFRKRGGSWVFGSFFLIFGSLLLLDRFEIIYFTFWSVFKLWPLLIVYFGFMLIRAKPNIVIEYNNKDSSGSKKTKSYSNSFFSVGDHEFNEPNWKVTPINLRTMAGDFYFDFSKAFIPEKEIPVTINCLAGDVNILMPSNVEFRVEATLNAGEIVVLDQTTDGINRSLSFETEGYEDAERKIDFQIHLRAGAIRIDHV</sequence>
<keyword evidence="5" id="KW-1185">Reference proteome</keyword>
<accession>A0A494Z8D0</accession>
<keyword evidence="1" id="KW-0812">Transmembrane</keyword>
<dbReference type="InterPro" id="IPR047793">
    <property type="entry name" value="LiaF_C"/>
</dbReference>
<dbReference type="InterPro" id="IPR054331">
    <property type="entry name" value="LiaF_TM"/>
</dbReference>
<feature type="transmembrane region" description="Helical" evidence="1">
    <location>
        <begin position="66"/>
        <end position="89"/>
    </location>
</feature>
<proteinExistence type="predicted"/>
<evidence type="ECO:0000259" key="3">
    <source>
        <dbReference type="Pfam" id="PF22570"/>
    </source>
</evidence>
<dbReference type="InterPro" id="IPR016975">
    <property type="entry name" value="Cell_wall_LiaF"/>
</dbReference>
<keyword evidence="1" id="KW-0472">Membrane</keyword>
<feature type="domain" description="Cell wall-active antibiotics response LiaF-like C-terminal" evidence="2">
    <location>
        <begin position="120"/>
        <end position="231"/>
    </location>
</feature>
<feature type="transmembrane region" description="Helical" evidence="1">
    <location>
        <begin position="42"/>
        <end position="60"/>
    </location>
</feature>